<dbReference type="PANTHER" id="PTHR47320">
    <property type="entry name" value="BIFUNCTIONAL URIDYLYLTRANSFERASE/URIDYLYL-REMOVING ENZYME"/>
    <property type="match status" value="1"/>
</dbReference>
<dbReference type="GO" id="GO:0016779">
    <property type="term" value="F:nucleotidyltransferase activity"/>
    <property type="evidence" value="ECO:0007669"/>
    <property type="project" value="UniProtKB-KW"/>
</dbReference>
<dbReference type="Proteomes" id="UP000717534">
    <property type="component" value="Unassembled WGS sequence"/>
</dbReference>
<sequence>REQVEEQLGPEKGRCFATEDLPADYLLSFTPERVAAHLRMHREHLKVLQQKALIFPQKIQTQWLLLIMSQDRSGLLAKICGVLSLHNLSVLNAQIFTWKDGTAVDVLEVRPEDNVLYEEKDWQAINDDLNLALNHRLGLGHRLYKKLSAGFGRRRLPKGSSETRVVIDNDSSEQYTIVEVYSADNPGQLYRITQILADFGINIYRAYIATEVSQLIDVFYVLDNRSEKIVDSTFIQEISDGLLYGIGNGS</sequence>
<keyword evidence="3" id="KW-0808">Transferase</keyword>
<feature type="domain" description="ACT" evidence="2">
    <location>
        <begin position="177"/>
        <end position="250"/>
    </location>
</feature>
<accession>A0ABS3AVA7</accession>
<keyword evidence="1" id="KW-0378">Hydrolase</keyword>
<evidence type="ECO:0000313" key="4">
    <source>
        <dbReference type="Proteomes" id="UP000717534"/>
    </source>
</evidence>
<dbReference type="InterPro" id="IPR045865">
    <property type="entry name" value="ACT-like_dom_sf"/>
</dbReference>
<feature type="non-terminal residue" evidence="3">
    <location>
        <position position="1"/>
    </location>
</feature>
<proteinExistence type="predicted"/>
<dbReference type="InterPro" id="IPR010043">
    <property type="entry name" value="UTase/UR"/>
</dbReference>
<dbReference type="Gene3D" id="3.30.70.260">
    <property type="match status" value="1"/>
</dbReference>
<evidence type="ECO:0000313" key="3">
    <source>
        <dbReference type="EMBL" id="MBN4068460.1"/>
    </source>
</evidence>
<gene>
    <name evidence="3" type="ORF">JYU06_02915</name>
</gene>
<evidence type="ECO:0000259" key="2">
    <source>
        <dbReference type="PROSITE" id="PS51671"/>
    </source>
</evidence>
<dbReference type="PANTHER" id="PTHR47320:SF1">
    <property type="entry name" value="BIFUNCTIONAL URIDYLYLTRANSFERASE_URIDYLYL-REMOVING ENZYME"/>
    <property type="match status" value="1"/>
</dbReference>
<dbReference type="CDD" id="cd04899">
    <property type="entry name" value="ACT_ACR-UUR-like_2"/>
    <property type="match status" value="1"/>
</dbReference>
<reference evidence="3 4" key="1">
    <citation type="submission" date="2021-02" db="EMBL/GenBank/DDBJ databases">
        <title>Activity-based single-cell genomes from oceanic crustal fluid captures similar information to metagenomic and metatranscriptomic surveys with orders of magnitude less sampling.</title>
        <authorList>
            <person name="D'Angelo T.S."/>
            <person name="Orcutt B.N."/>
        </authorList>
    </citation>
    <scope>NUCLEOTIDE SEQUENCE [LARGE SCALE GENOMIC DNA]</scope>
    <source>
        <strain evidence="3">AH-315-G02</strain>
    </source>
</reference>
<keyword evidence="3" id="KW-0548">Nucleotidyltransferase</keyword>
<name>A0ABS3AVA7_9BACT</name>
<comment type="caution">
    <text evidence="3">The sequence shown here is derived from an EMBL/GenBank/DDBJ whole genome shotgun (WGS) entry which is preliminary data.</text>
</comment>
<dbReference type="EMBL" id="JAFITO010000017">
    <property type="protein sequence ID" value="MBN4068460.1"/>
    <property type="molecule type" value="Genomic_DNA"/>
</dbReference>
<dbReference type="Pfam" id="PF24931">
    <property type="entry name" value="ACT_ACR9_3rd"/>
    <property type="match status" value="1"/>
</dbReference>
<evidence type="ECO:0000256" key="1">
    <source>
        <dbReference type="ARBA" id="ARBA00022801"/>
    </source>
</evidence>
<dbReference type="PROSITE" id="PS51671">
    <property type="entry name" value="ACT"/>
    <property type="match status" value="2"/>
</dbReference>
<protein>
    <submittedName>
        <fullName evidence="3">[protein-PII] uridylyltransferase</fullName>
    </submittedName>
</protein>
<feature type="domain" description="ACT" evidence="2">
    <location>
        <begin position="64"/>
        <end position="145"/>
    </location>
</feature>
<dbReference type="CDD" id="cd04900">
    <property type="entry name" value="ACT_UUR-like_1"/>
    <property type="match status" value="1"/>
</dbReference>
<organism evidence="3 4">
    <name type="scientific">Desulfotalea psychrophila</name>
    <dbReference type="NCBI Taxonomy" id="84980"/>
    <lineage>
        <taxon>Bacteria</taxon>
        <taxon>Pseudomonadati</taxon>
        <taxon>Thermodesulfobacteriota</taxon>
        <taxon>Desulfobulbia</taxon>
        <taxon>Desulfobulbales</taxon>
        <taxon>Desulfocapsaceae</taxon>
        <taxon>Desulfotalea</taxon>
    </lineage>
</organism>
<dbReference type="Pfam" id="PF01842">
    <property type="entry name" value="ACT"/>
    <property type="match status" value="1"/>
</dbReference>
<dbReference type="InterPro" id="IPR002912">
    <property type="entry name" value="ACT_dom"/>
</dbReference>
<keyword evidence="4" id="KW-1185">Reference proteome</keyword>
<dbReference type="SUPFAM" id="SSF55021">
    <property type="entry name" value="ACT-like"/>
    <property type="match status" value="2"/>
</dbReference>